<keyword evidence="2" id="KW-1133">Transmembrane helix</keyword>
<dbReference type="AlphaFoldDB" id="A0A2G8JFC6"/>
<keyword evidence="2" id="KW-0472">Membrane</keyword>
<comment type="caution">
    <text evidence="3">The sequence shown here is derived from an EMBL/GenBank/DDBJ whole genome shotgun (WGS) entry which is preliminary data.</text>
</comment>
<evidence type="ECO:0000256" key="2">
    <source>
        <dbReference type="SAM" id="Phobius"/>
    </source>
</evidence>
<feature type="compositionally biased region" description="Basic and acidic residues" evidence="1">
    <location>
        <begin position="160"/>
        <end position="169"/>
    </location>
</feature>
<reference evidence="3 4" key="1">
    <citation type="journal article" date="2017" name="PLoS Biol.">
        <title>The sea cucumber genome provides insights into morphological evolution and visceral regeneration.</title>
        <authorList>
            <person name="Zhang X."/>
            <person name="Sun L."/>
            <person name="Yuan J."/>
            <person name="Sun Y."/>
            <person name="Gao Y."/>
            <person name="Zhang L."/>
            <person name="Li S."/>
            <person name="Dai H."/>
            <person name="Hamel J.F."/>
            <person name="Liu C."/>
            <person name="Yu Y."/>
            <person name="Liu S."/>
            <person name="Lin W."/>
            <person name="Guo K."/>
            <person name="Jin S."/>
            <person name="Xu P."/>
            <person name="Storey K.B."/>
            <person name="Huan P."/>
            <person name="Zhang T."/>
            <person name="Zhou Y."/>
            <person name="Zhang J."/>
            <person name="Lin C."/>
            <person name="Li X."/>
            <person name="Xing L."/>
            <person name="Huo D."/>
            <person name="Sun M."/>
            <person name="Wang L."/>
            <person name="Mercier A."/>
            <person name="Li F."/>
            <person name="Yang H."/>
            <person name="Xiang J."/>
        </authorList>
    </citation>
    <scope>NUCLEOTIDE SEQUENCE [LARGE SCALE GENOMIC DNA]</scope>
    <source>
        <strain evidence="3">Shaxun</strain>
        <tissue evidence="3">Muscle</tissue>
    </source>
</reference>
<evidence type="ECO:0000313" key="4">
    <source>
        <dbReference type="Proteomes" id="UP000230750"/>
    </source>
</evidence>
<keyword evidence="4" id="KW-1185">Reference proteome</keyword>
<keyword evidence="2" id="KW-0812">Transmembrane</keyword>
<feature type="compositionally biased region" description="Polar residues" evidence="1">
    <location>
        <begin position="170"/>
        <end position="180"/>
    </location>
</feature>
<feature type="transmembrane region" description="Helical" evidence="2">
    <location>
        <begin position="65"/>
        <end position="85"/>
    </location>
</feature>
<organism evidence="3 4">
    <name type="scientific">Stichopus japonicus</name>
    <name type="common">Sea cucumber</name>
    <dbReference type="NCBI Taxonomy" id="307972"/>
    <lineage>
        <taxon>Eukaryota</taxon>
        <taxon>Metazoa</taxon>
        <taxon>Echinodermata</taxon>
        <taxon>Eleutherozoa</taxon>
        <taxon>Echinozoa</taxon>
        <taxon>Holothuroidea</taxon>
        <taxon>Aspidochirotacea</taxon>
        <taxon>Aspidochirotida</taxon>
        <taxon>Stichopodidae</taxon>
        <taxon>Apostichopus</taxon>
    </lineage>
</organism>
<evidence type="ECO:0000256" key="1">
    <source>
        <dbReference type="SAM" id="MobiDB-lite"/>
    </source>
</evidence>
<sequence>MKNTMRAMKLSGAIFLIIGICGIAMGQVDRKAGYFTSLLGWGSGLFAFLTGVGGLLSYIDPEGAVLPYSASCVMLILVNLATIWVEAIAVNKTKKWCEVVRKLNETIIPPSPGPCPEGDEKFPVAIEYTIIALSAVAVFTAILTVIRQAVSTWSSLSSPDEQRNTKDNGTDSYISSNPHRQSAYVVSRSNEMKDPDRDNDSYRMASDVALVPRLRHYPKWIILYMNLTRSEVILSQSWKLNGEPR</sequence>
<name>A0A2G8JFC6_STIJA</name>
<dbReference type="EMBL" id="MRZV01002173">
    <property type="protein sequence ID" value="PIK34442.1"/>
    <property type="molecule type" value="Genomic_DNA"/>
</dbReference>
<feature type="transmembrane region" description="Helical" evidence="2">
    <location>
        <begin position="128"/>
        <end position="146"/>
    </location>
</feature>
<feature type="transmembrane region" description="Helical" evidence="2">
    <location>
        <begin position="36"/>
        <end position="58"/>
    </location>
</feature>
<accession>A0A2G8JFC6</accession>
<proteinExistence type="predicted"/>
<protein>
    <recommendedName>
        <fullName evidence="5">Transmembrane protein</fullName>
    </recommendedName>
</protein>
<gene>
    <name evidence="3" type="ORF">BSL78_28734</name>
</gene>
<evidence type="ECO:0000313" key="3">
    <source>
        <dbReference type="EMBL" id="PIK34442.1"/>
    </source>
</evidence>
<feature type="compositionally biased region" description="Basic and acidic residues" evidence="1">
    <location>
        <begin position="190"/>
        <end position="201"/>
    </location>
</feature>
<feature type="region of interest" description="Disordered" evidence="1">
    <location>
        <begin position="156"/>
        <end position="201"/>
    </location>
</feature>
<dbReference type="Proteomes" id="UP000230750">
    <property type="component" value="Unassembled WGS sequence"/>
</dbReference>
<evidence type="ECO:0008006" key="5">
    <source>
        <dbReference type="Google" id="ProtNLM"/>
    </source>
</evidence>